<dbReference type="Proteomes" id="UP000198718">
    <property type="component" value="Unassembled WGS sequence"/>
</dbReference>
<evidence type="ECO:0000313" key="1">
    <source>
        <dbReference type="EMBL" id="SDL21308.1"/>
    </source>
</evidence>
<dbReference type="OrthoDB" id="1954147at2"/>
<keyword evidence="2" id="KW-1185">Reference proteome</keyword>
<dbReference type="EMBL" id="FNFP01000010">
    <property type="protein sequence ID" value="SDL21308.1"/>
    <property type="molecule type" value="Genomic_DNA"/>
</dbReference>
<dbReference type="AlphaFoldDB" id="A0A1G9I7V6"/>
<organism evidence="1 2">
    <name type="scientific">Natronincola ferrireducens</name>
    <dbReference type="NCBI Taxonomy" id="393762"/>
    <lineage>
        <taxon>Bacteria</taxon>
        <taxon>Bacillati</taxon>
        <taxon>Bacillota</taxon>
        <taxon>Clostridia</taxon>
        <taxon>Peptostreptococcales</taxon>
        <taxon>Natronincolaceae</taxon>
        <taxon>Natronincola</taxon>
    </lineage>
</organism>
<accession>A0A1G9I7V6</accession>
<sequence length="183" mass="21716">MVTKRDKAALDFISKFQVASTSTLKELFYPSLRVAQRRLSTLVEHGEIKREREYINNEYIYFIKKPKQLRHRLLLTKFYKAIYNKIDIVSFENEVIIDNIRPDGLLAYRYKNKGYIAFVEVQISNVPLDLDKYKRLLKTERYKNYFPVFPKLIAITNQNAPQIKDFEIIKINEDMSNAGKLIK</sequence>
<proteinExistence type="predicted"/>
<gene>
    <name evidence="1" type="ORF">SAMN05660472_02823</name>
</gene>
<dbReference type="RefSeq" id="WP_090554759.1">
    <property type="nucleotide sequence ID" value="NZ_FNFP01000010.1"/>
</dbReference>
<reference evidence="1 2" key="1">
    <citation type="submission" date="2016-10" db="EMBL/GenBank/DDBJ databases">
        <authorList>
            <person name="de Groot N.N."/>
        </authorList>
    </citation>
    <scope>NUCLEOTIDE SEQUENCE [LARGE SCALE GENOMIC DNA]</scope>
    <source>
        <strain evidence="1 2">DSM 18346</strain>
    </source>
</reference>
<dbReference type="STRING" id="393762.SAMN05660472_02823"/>
<evidence type="ECO:0000313" key="2">
    <source>
        <dbReference type="Proteomes" id="UP000198718"/>
    </source>
</evidence>
<evidence type="ECO:0008006" key="3">
    <source>
        <dbReference type="Google" id="ProtNLM"/>
    </source>
</evidence>
<name>A0A1G9I7V6_9FIRM</name>
<protein>
    <recommendedName>
        <fullName evidence="3">Replication-relaxation</fullName>
    </recommendedName>
</protein>